<dbReference type="InterPro" id="IPR035979">
    <property type="entry name" value="RBD_domain_sf"/>
</dbReference>
<comment type="caution">
    <text evidence="2">The sequence shown here is derived from an EMBL/GenBank/DDBJ whole genome shotgun (WGS) entry which is preliminary data.</text>
</comment>
<keyword evidence="3" id="KW-1185">Reference proteome</keyword>
<dbReference type="Proteomes" id="UP000326396">
    <property type="component" value="Linkage Group LG14"/>
</dbReference>
<reference evidence="2 3" key="1">
    <citation type="submission" date="2019-05" db="EMBL/GenBank/DDBJ databases">
        <title>Mikania micrantha, genome provides insights into the molecular mechanism of rapid growth.</title>
        <authorList>
            <person name="Liu B."/>
        </authorList>
    </citation>
    <scope>NUCLEOTIDE SEQUENCE [LARGE SCALE GENOMIC DNA]</scope>
    <source>
        <strain evidence="2">NLD-2019</strain>
        <tissue evidence="2">Leaf</tissue>
    </source>
</reference>
<dbReference type="InterPro" id="IPR012677">
    <property type="entry name" value="Nucleotide-bd_a/b_plait_sf"/>
</dbReference>
<feature type="region of interest" description="Disordered" evidence="1">
    <location>
        <begin position="1"/>
        <end position="57"/>
    </location>
</feature>
<dbReference type="OrthoDB" id="1750209at2759"/>
<proteinExistence type="predicted"/>
<organism evidence="2 3">
    <name type="scientific">Mikania micrantha</name>
    <name type="common">bitter vine</name>
    <dbReference type="NCBI Taxonomy" id="192012"/>
    <lineage>
        <taxon>Eukaryota</taxon>
        <taxon>Viridiplantae</taxon>
        <taxon>Streptophyta</taxon>
        <taxon>Embryophyta</taxon>
        <taxon>Tracheophyta</taxon>
        <taxon>Spermatophyta</taxon>
        <taxon>Magnoliopsida</taxon>
        <taxon>eudicotyledons</taxon>
        <taxon>Gunneridae</taxon>
        <taxon>Pentapetalae</taxon>
        <taxon>asterids</taxon>
        <taxon>campanulids</taxon>
        <taxon>Asterales</taxon>
        <taxon>Asteraceae</taxon>
        <taxon>Asteroideae</taxon>
        <taxon>Heliantheae alliance</taxon>
        <taxon>Eupatorieae</taxon>
        <taxon>Mikania</taxon>
    </lineage>
</organism>
<accession>A0A5N6P8Z3</accession>
<protein>
    <recommendedName>
        <fullName evidence="4">RRM domain-containing protein</fullName>
    </recommendedName>
</protein>
<evidence type="ECO:0000313" key="3">
    <source>
        <dbReference type="Proteomes" id="UP000326396"/>
    </source>
</evidence>
<dbReference type="AlphaFoldDB" id="A0A5N6P8Z3"/>
<dbReference type="SUPFAM" id="SSF54928">
    <property type="entry name" value="RNA-binding domain, RBD"/>
    <property type="match status" value="1"/>
</dbReference>
<dbReference type="EMBL" id="SZYD01000006">
    <property type="protein sequence ID" value="KAD5962029.1"/>
    <property type="molecule type" value="Genomic_DNA"/>
</dbReference>
<dbReference type="Gene3D" id="3.30.70.330">
    <property type="match status" value="1"/>
</dbReference>
<feature type="compositionally biased region" description="Basic and acidic residues" evidence="1">
    <location>
        <begin position="24"/>
        <end position="45"/>
    </location>
</feature>
<evidence type="ECO:0008006" key="4">
    <source>
        <dbReference type="Google" id="ProtNLM"/>
    </source>
</evidence>
<evidence type="ECO:0000313" key="2">
    <source>
        <dbReference type="EMBL" id="KAD5962029.1"/>
    </source>
</evidence>
<feature type="compositionally biased region" description="Basic and acidic residues" evidence="1">
    <location>
        <begin position="1"/>
        <end position="15"/>
    </location>
</feature>
<dbReference type="GO" id="GO:0003676">
    <property type="term" value="F:nucleic acid binding"/>
    <property type="evidence" value="ECO:0007669"/>
    <property type="project" value="InterPro"/>
</dbReference>
<name>A0A5N6P8Z3_9ASTR</name>
<sequence>MREGGRGRENDRGRENQTQWKSWRNKDGIQPEEHVDEESTKEGWQHVRRNNQGGNRLQRNYQLKEKATSFFLQNLPEELSEKELWRECINYGHVVDAYISDDCMTVAGEVRSGDEDGSDGWGKHGVGFIVTPPTDALHAPVTPFPPLQLRHEPDHGVRGEEKRKMISGDDNIYVYEE</sequence>
<gene>
    <name evidence="2" type="ORF">E3N88_13502</name>
</gene>
<evidence type="ECO:0000256" key="1">
    <source>
        <dbReference type="SAM" id="MobiDB-lite"/>
    </source>
</evidence>